<dbReference type="Proteomes" id="UP000007635">
    <property type="component" value="Chromosome XI"/>
</dbReference>
<dbReference type="Pfam" id="PF21539">
    <property type="entry name" value="Med15_C"/>
    <property type="match status" value="1"/>
</dbReference>
<feature type="compositionally biased region" description="Low complexity" evidence="1">
    <location>
        <begin position="132"/>
        <end position="149"/>
    </location>
</feature>
<dbReference type="Ensembl" id="ENSGACT00000062078.1">
    <property type="protein sequence ID" value="ENSGACP00000031699.1"/>
    <property type="gene ID" value="ENSGACG00000014731.2"/>
</dbReference>
<feature type="compositionally biased region" description="Low complexity" evidence="1">
    <location>
        <begin position="89"/>
        <end position="116"/>
    </location>
</feature>
<dbReference type="InterPro" id="IPR048385">
    <property type="entry name" value="Med15_central"/>
</dbReference>
<feature type="domain" description="ARC105/Med15 mediator subunit central" evidence="2">
    <location>
        <begin position="195"/>
        <end position="313"/>
    </location>
</feature>
<protein>
    <recommendedName>
        <fullName evidence="6">Mediator complex subunit 15</fullName>
    </recommendedName>
</protein>
<name>A0AAQ4NYA5_GASAC</name>
<proteinExistence type="predicted"/>
<evidence type="ECO:0008006" key="6">
    <source>
        <dbReference type="Google" id="ProtNLM"/>
    </source>
</evidence>
<feature type="region of interest" description="Disordered" evidence="1">
    <location>
        <begin position="77"/>
        <end position="193"/>
    </location>
</feature>
<reference evidence="4" key="3">
    <citation type="submission" date="2025-09" db="UniProtKB">
        <authorList>
            <consortium name="Ensembl"/>
        </authorList>
    </citation>
    <scope>IDENTIFICATION</scope>
</reference>
<feature type="compositionally biased region" description="Pro residues" evidence="1">
    <location>
        <begin position="117"/>
        <end position="131"/>
    </location>
</feature>
<keyword evidence="5" id="KW-1185">Reference proteome</keyword>
<dbReference type="PANTHER" id="PTHR31804:SF3">
    <property type="entry name" value="MEDIATOR OF RNA POLYMERASE II TRANSCRIPTION SUBUNIT 15"/>
    <property type="match status" value="1"/>
</dbReference>
<accession>A0AAQ4NYA5</accession>
<sequence length="454" mass="49599">MLSRVQGPAQAQAQAHVQSIQHMVQQQQQQVQPQPGQHILQKTLQARASLQQAAAQAQHNATAGAPGQLVRPVMQIPTRMPQNPPTPAVGGQPMTQQTQQQPMMSSPSPGQVQTPLSMPPPPQPSPQPPSSQPNSASSGPTPSPGGFQPSPSPQPSQSPATARTPLNYGVPSPGPLNTPGNPGSVMSPPGSTSLEDQQYMEKLKQLSKYIEPLRRMINKIDKNEDRKKDLSKMKSLLNILTDPNTRCPLKTLQKCEIALEKLKNDMAVPTPPPPQLPNKQQYLCQPLLDAVMANIRSPVFNHSLYRTFAPAMTAIHGPPITAPNFSGRKRKHEEDERQSIPNILQGEVARLDIKFLVNLDPSYCSNNGTVHLVCKLDDKNLPSVPPLQLSVPADYPDQSPYWADEEDQYGANGFLQTVHRNMTSKLLQLPDKHSVTELLNTWAQSVRQACLSAA</sequence>
<evidence type="ECO:0000259" key="3">
    <source>
        <dbReference type="Pfam" id="PF21539"/>
    </source>
</evidence>
<dbReference type="Pfam" id="PF21538">
    <property type="entry name" value="Med15_M"/>
    <property type="match status" value="1"/>
</dbReference>
<reference evidence="4" key="2">
    <citation type="submission" date="2025-08" db="UniProtKB">
        <authorList>
            <consortium name="Ensembl"/>
        </authorList>
    </citation>
    <scope>IDENTIFICATION</scope>
</reference>
<dbReference type="PANTHER" id="PTHR31804">
    <property type="entry name" value="MEDIATOR OF RNA POLYMERASE II TRANSCRIPTION SUBUNIT 15"/>
    <property type="match status" value="1"/>
</dbReference>
<reference evidence="4 5" key="1">
    <citation type="journal article" date="2021" name="G3 (Bethesda)">
        <title>Improved contiguity of the threespine stickleback genome using long-read sequencing.</title>
        <authorList>
            <person name="Nath S."/>
            <person name="Shaw D.E."/>
            <person name="White M.A."/>
        </authorList>
    </citation>
    <scope>NUCLEOTIDE SEQUENCE [LARGE SCALE GENOMIC DNA]</scope>
    <source>
        <strain evidence="4 5">Lake Benthic</strain>
    </source>
</reference>
<evidence type="ECO:0000313" key="5">
    <source>
        <dbReference type="Proteomes" id="UP000007635"/>
    </source>
</evidence>
<evidence type="ECO:0000313" key="4">
    <source>
        <dbReference type="Ensembl" id="ENSGACP00000031699.1"/>
    </source>
</evidence>
<dbReference type="GeneTree" id="ENSGT00730000111140"/>
<dbReference type="AlphaFoldDB" id="A0AAQ4NYA5"/>
<evidence type="ECO:0000259" key="2">
    <source>
        <dbReference type="Pfam" id="PF21538"/>
    </source>
</evidence>
<feature type="domain" description="ARC105/Med15 mediator subunit C-terminal" evidence="3">
    <location>
        <begin position="340"/>
        <end position="448"/>
    </location>
</feature>
<evidence type="ECO:0000256" key="1">
    <source>
        <dbReference type="SAM" id="MobiDB-lite"/>
    </source>
</evidence>
<organism evidence="4 5">
    <name type="scientific">Gasterosteus aculeatus aculeatus</name>
    <name type="common">three-spined stickleback</name>
    <dbReference type="NCBI Taxonomy" id="481459"/>
    <lineage>
        <taxon>Eukaryota</taxon>
        <taxon>Metazoa</taxon>
        <taxon>Chordata</taxon>
        <taxon>Craniata</taxon>
        <taxon>Vertebrata</taxon>
        <taxon>Euteleostomi</taxon>
        <taxon>Actinopterygii</taxon>
        <taxon>Neopterygii</taxon>
        <taxon>Teleostei</taxon>
        <taxon>Neoteleostei</taxon>
        <taxon>Acanthomorphata</taxon>
        <taxon>Eupercaria</taxon>
        <taxon>Perciformes</taxon>
        <taxon>Cottioidei</taxon>
        <taxon>Gasterosteales</taxon>
        <taxon>Gasterosteidae</taxon>
        <taxon>Gasterosteus</taxon>
    </lineage>
</organism>
<dbReference type="InterPro" id="IPR048386">
    <property type="entry name" value="Med15_C"/>
</dbReference>